<dbReference type="Gene3D" id="3.30.60.30">
    <property type="match status" value="1"/>
</dbReference>
<comment type="caution">
    <text evidence="6">The sequence shown here is derived from an EMBL/GenBank/DDBJ whole genome shotgun (WGS) entry which is preliminary data.</text>
</comment>
<organism evidence="6 7">
    <name type="scientific">Dreissena polymorpha</name>
    <name type="common">Zebra mussel</name>
    <name type="synonym">Mytilus polymorpha</name>
    <dbReference type="NCBI Taxonomy" id="45954"/>
    <lineage>
        <taxon>Eukaryota</taxon>
        <taxon>Metazoa</taxon>
        <taxon>Spiralia</taxon>
        <taxon>Lophotrochozoa</taxon>
        <taxon>Mollusca</taxon>
        <taxon>Bivalvia</taxon>
        <taxon>Autobranchia</taxon>
        <taxon>Heteroconchia</taxon>
        <taxon>Euheterodonta</taxon>
        <taxon>Imparidentia</taxon>
        <taxon>Neoheterodontei</taxon>
        <taxon>Myida</taxon>
        <taxon>Dreissenoidea</taxon>
        <taxon>Dreissenidae</taxon>
        <taxon>Dreissena</taxon>
    </lineage>
</organism>
<reference evidence="6" key="1">
    <citation type="journal article" date="2019" name="bioRxiv">
        <title>The Genome of the Zebra Mussel, Dreissena polymorpha: A Resource for Invasive Species Research.</title>
        <authorList>
            <person name="McCartney M.A."/>
            <person name="Auch B."/>
            <person name="Kono T."/>
            <person name="Mallez S."/>
            <person name="Zhang Y."/>
            <person name="Obille A."/>
            <person name="Becker A."/>
            <person name="Abrahante J.E."/>
            <person name="Garbe J."/>
            <person name="Badalamenti J.P."/>
            <person name="Herman A."/>
            <person name="Mangelson H."/>
            <person name="Liachko I."/>
            <person name="Sullivan S."/>
            <person name="Sone E.D."/>
            <person name="Koren S."/>
            <person name="Silverstein K.A.T."/>
            <person name="Beckman K.B."/>
            <person name="Gohl D.M."/>
        </authorList>
    </citation>
    <scope>NUCLEOTIDE SEQUENCE</scope>
    <source>
        <strain evidence="6">Duluth1</strain>
        <tissue evidence="6">Whole animal</tissue>
    </source>
</reference>
<evidence type="ECO:0000256" key="1">
    <source>
        <dbReference type="ARBA" id="ARBA00022690"/>
    </source>
</evidence>
<feature type="signal peptide" evidence="4">
    <location>
        <begin position="1"/>
        <end position="18"/>
    </location>
</feature>
<keyword evidence="1" id="KW-0646">Protease inhibitor</keyword>
<dbReference type="GO" id="GO:0004867">
    <property type="term" value="F:serine-type endopeptidase inhibitor activity"/>
    <property type="evidence" value="ECO:0007669"/>
    <property type="project" value="UniProtKB-KW"/>
</dbReference>
<dbReference type="EMBL" id="JAIWYP010000009">
    <property type="protein sequence ID" value="KAH3769100.1"/>
    <property type="molecule type" value="Genomic_DNA"/>
</dbReference>
<evidence type="ECO:0000313" key="7">
    <source>
        <dbReference type="Proteomes" id="UP000828390"/>
    </source>
</evidence>
<proteinExistence type="predicted"/>
<evidence type="ECO:0000259" key="5">
    <source>
        <dbReference type="PROSITE" id="PS51465"/>
    </source>
</evidence>
<dbReference type="CDD" id="cd00104">
    <property type="entry name" value="KAZAL_FS"/>
    <property type="match status" value="1"/>
</dbReference>
<dbReference type="InterPro" id="IPR036058">
    <property type="entry name" value="Kazal_dom_sf"/>
</dbReference>
<dbReference type="Proteomes" id="UP000828390">
    <property type="component" value="Unassembled WGS sequence"/>
</dbReference>
<dbReference type="SUPFAM" id="SSF100895">
    <property type="entry name" value="Kazal-type serine protease inhibitors"/>
    <property type="match status" value="1"/>
</dbReference>
<evidence type="ECO:0000256" key="3">
    <source>
        <dbReference type="ARBA" id="ARBA00023157"/>
    </source>
</evidence>
<dbReference type="InterPro" id="IPR050653">
    <property type="entry name" value="Prot_Inhib_GrowthFact_Antg"/>
</dbReference>
<dbReference type="PROSITE" id="PS51257">
    <property type="entry name" value="PROKAR_LIPOPROTEIN"/>
    <property type="match status" value="1"/>
</dbReference>
<dbReference type="Pfam" id="PF00050">
    <property type="entry name" value="Kazal_1"/>
    <property type="match status" value="1"/>
</dbReference>
<dbReference type="SMART" id="SM00280">
    <property type="entry name" value="KAZAL"/>
    <property type="match status" value="1"/>
</dbReference>
<gene>
    <name evidence="6" type="ORF">DPMN_170347</name>
</gene>
<keyword evidence="7" id="KW-1185">Reference proteome</keyword>
<dbReference type="GO" id="GO:0030154">
    <property type="term" value="P:cell differentiation"/>
    <property type="evidence" value="ECO:0007669"/>
    <property type="project" value="TreeGrafter"/>
</dbReference>
<name>A0A9D4ICT1_DREPO</name>
<feature type="domain" description="Kazal-like" evidence="5">
    <location>
        <begin position="60"/>
        <end position="110"/>
    </location>
</feature>
<reference evidence="6" key="2">
    <citation type="submission" date="2020-11" db="EMBL/GenBank/DDBJ databases">
        <authorList>
            <person name="McCartney M.A."/>
            <person name="Auch B."/>
            <person name="Kono T."/>
            <person name="Mallez S."/>
            <person name="Becker A."/>
            <person name="Gohl D.M."/>
            <person name="Silverstein K.A.T."/>
            <person name="Koren S."/>
            <person name="Bechman K.B."/>
            <person name="Herman A."/>
            <person name="Abrahante J.E."/>
            <person name="Garbe J."/>
        </authorList>
    </citation>
    <scope>NUCLEOTIDE SEQUENCE</scope>
    <source>
        <strain evidence="6">Duluth1</strain>
        <tissue evidence="6">Whole animal</tissue>
    </source>
</reference>
<protein>
    <recommendedName>
        <fullName evidence="5">Kazal-like domain-containing protein</fullName>
    </recommendedName>
</protein>
<dbReference type="AlphaFoldDB" id="A0A9D4ICT1"/>
<keyword evidence="3" id="KW-1015">Disulfide bond</keyword>
<accession>A0A9D4ICT1</accession>
<evidence type="ECO:0000256" key="4">
    <source>
        <dbReference type="SAM" id="SignalP"/>
    </source>
</evidence>
<keyword evidence="4" id="KW-0732">Signal</keyword>
<sequence>MMCRACLILGLFLLACDADDSDNRLPRHVRGSVEFENHHKIGEKTADQPLLFHQRPGDKADDVSGCPTICTMDLNPVCGSDGSTYDNKCLMNIAACRMKTRLFVVRQGRC</sequence>
<dbReference type="PANTHER" id="PTHR10913:SF45">
    <property type="entry name" value="FOLLISTATIN, ISOFORM A-RELATED"/>
    <property type="match status" value="1"/>
</dbReference>
<evidence type="ECO:0000256" key="2">
    <source>
        <dbReference type="ARBA" id="ARBA00022900"/>
    </source>
</evidence>
<dbReference type="GO" id="GO:0005576">
    <property type="term" value="C:extracellular region"/>
    <property type="evidence" value="ECO:0007669"/>
    <property type="project" value="TreeGrafter"/>
</dbReference>
<dbReference type="InterPro" id="IPR002350">
    <property type="entry name" value="Kazal_dom"/>
</dbReference>
<evidence type="ECO:0000313" key="6">
    <source>
        <dbReference type="EMBL" id="KAH3769100.1"/>
    </source>
</evidence>
<dbReference type="PANTHER" id="PTHR10913">
    <property type="entry name" value="FOLLISTATIN-RELATED"/>
    <property type="match status" value="1"/>
</dbReference>
<dbReference type="OrthoDB" id="88853at2759"/>
<keyword evidence="2" id="KW-0722">Serine protease inhibitor</keyword>
<dbReference type="PROSITE" id="PS51465">
    <property type="entry name" value="KAZAL_2"/>
    <property type="match status" value="1"/>
</dbReference>
<feature type="chain" id="PRO_5039348692" description="Kazal-like domain-containing protein" evidence="4">
    <location>
        <begin position="19"/>
        <end position="110"/>
    </location>
</feature>